<dbReference type="SUPFAM" id="SSF55003">
    <property type="entry name" value="PAP/Archaeal CCA-adding enzyme, C-terminal domain"/>
    <property type="match status" value="1"/>
</dbReference>
<dbReference type="PANTHER" id="PTHR10682">
    <property type="entry name" value="POLY A POLYMERASE"/>
    <property type="match status" value="1"/>
</dbReference>
<dbReference type="GO" id="GO:0005634">
    <property type="term" value="C:nucleus"/>
    <property type="evidence" value="ECO:0007669"/>
    <property type="project" value="TreeGrafter"/>
</dbReference>
<dbReference type="STRING" id="3818.A0A445E1W9"/>
<dbReference type="GO" id="GO:0031123">
    <property type="term" value="P:RNA 3'-end processing"/>
    <property type="evidence" value="ECO:0007669"/>
    <property type="project" value="InterPro"/>
</dbReference>
<gene>
    <name evidence="4" type="ORF">Ahy_A03g015961</name>
</gene>
<name>A0A445E1W9_ARAHY</name>
<dbReference type="AlphaFoldDB" id="A0A445E1W9"/>
<proteinExistence type="predicted"/>
<reference evidence="4 5" key="1">
    <citation type="submission" date="2019-01" db="EMBL/GenBank/DDBJ databases">
        <title>Sequencing of cultivated peanut Arachis hypogaea provides insights into genome evolution and oil improvement.</title>
        <authorList>
            <person name="Chen X."/>
        </authorList>
    </citation>
    <scope>NUCLEOTIDE SEQUENCE [LARGE SCALE GENOMIC DNA]</scope>
    <source>
        <strain evidence="5">cv. Fuhuasheng</strain>
        <tissue evidence="4">Leaves</tissue>
    </source>
</reference>
<keyword evidence="2" id="KW-0547">Nucleotide-binding</keyword>
<accession>A0A445E1W9</accession>
<dbReference type="GO" id="GO:1990817">
    <property type="term" value="F:poly(A) RNA polymerase activity"/>
    <property type="evidence" value="ECO:0007669"/>
    <property type="project" value="TreeGrafter"/>
</dbReference>
<comment type="caution">
    <text evidence="4">The sequence shown here is derived from an EMBL/GenBank/DDBJ whole genome shotgun (WGS) entry which is preliminary data.</text>
</comment>
<keyword evidence="3" id="KW-0067">ATP-binding</keyword>
<evidence type="ECO:0000313" key="4">
    <source>
        <dbReference type="EMBL" id="RYR69414.1"/>
    </source>
</evidence>
<dbReference type="SUPFAM" id="SSF81631">
    <property type="entry name" value="PAP/OAS1 substrate-binding domain"/>
    <property type="match status" value="1"/>
</dbReference>
<dbReference type="Proteomes" id="UP000289738">
    <property type="component" value="Chromosome A03"/>
</dbReference>
<evidence type="ECO:0000313" key="5">
    <source>
        <dbReference type="Proteomes" id="UP000289738"/>
    </source>
</evidence>
<dbReference type="GO" id="GO:0005524">
    <property type="term" value="F:ATP binding"/>
    <property type="evidence" value="ECO:0007669"/>
    <property type="project" value="UniProtKB-KW"/>
</dbReference>
<evidence type="ECO:0000256" key="2">
    <source>
        <dbReference type="ARBA" id="ARBA00022741"/>
    </source>
</evidence>
<evidence type="ECO:0000256" key="1">
    <source>
        <dbReference type="ARBA" id="ARBA00022679"/>
    </source>
</evidence>
<dbReference type="PANTHER" id="PTHR10682:SF33">
    <property type="entry name" value="NUCLEAR POLY(A) POLYMERASE 3"/>
    <property type="match status" value="1"/>
</dbReference>
<keyword evidence="5" id="KW-1185">Reference proteome</keyword>
<dbReference type="EMBL" id="SDMP01000003">
    <property type="protein sequence ID" value="RYR69414.1"/>
    <property type="molecule type" value="Genomic_DNA"/>
</dbReference>
<protein>
    <recommendedName>
        <fullName evidence="6">Polynucleotide adenylyltransferase</fullName>
    </recommendedName>
</protein>
<evidence type="ECO:0008006" key="6">
    <source>
        <dbReference type="Google" id="ProtNLM"/>
    </source>
</evidence>
<organism evidence="4 5">
    <name type="scientific">Arachis hypogaea</name>
    <name type="common">Peanut</name>
    <dbReference type="NCBI Taxonomy" id="3818"/>
    <lineage>
        <taxon>Eukaryota</taxon>
        <taxon>Viridiplantae</taxon>
        <taxon>Streptophyta</taxon>
        <taxon>Embryophyta</taxon>
        <taxon>Tracheophyta</taxon>
        <taxon>Spermatophyta</taxon>
        <taxon>Magnoliopsida</taxon>
        <taxon>eudicotyledons</taxon>
        <taxon>Gunneridae</taxon>
        <taxon>Pentapetalae</taxon>
        <taxon>rosids</taxon>
        <taxon>fabids</taxon>
        <taxon>Fabales</taxon>
        <taxon>Fabaceae</taxon>
        <taxon>Papilionoideae</taxon>
        <taxon>50 kb inversion clade</taxon>
        <taxon>dalbergioids sensu lato</taxon>
        <taxon>Dalbergieae</taxon>
        <taxon>Pterocarpus clade</taxon>
        <taxon>Arachis</taxon>
    </lineage>
</organism>
<dbReference type="InterPro" id="IPR011068">
    <property type="entry name" value="NuclTrfase_I-like_C"/>
</dbReference>
<dbReference type="GO" id="GO:0003723">
    <property type="term" value="F:RNA binding"/>
    <property type="evidence" value="ECO:0007669"/>
    <property type="project" value="InterPro"/>
</dbReference>
<evidence type="ECO:0000256" key="3">
    <source>
        <dbReference type="ARBA" id="ARBA00022840"/>
    </source>
</evidence>
<sequence>MEMRSFMPIFLSSSSYEFCHSNITKSTFNRIRTEFVRGCNMTSDLLKPDKLFLYSKRYFKFVKIYLCTTNQCELRDWVGWVKSRFHSLLGFCDPSLTKYTNPDKSEPNVIQNFMFEKSRVRYLMSPRNSILLTSFVAPVASVAPPTSVTPVATISSSTVTCGGWSASSRVE</sequence>
<keyword evidence="1" id="KW-0808">Transferase</keyword>